<feature type="compositionally biased region" description="Low complexity" evidence="1">
    <location>
        <begin position="203"/>
        <end position="227"/>
    </location>
</feature>
<feature type="chain" id="PRO_5046369341" evidence="2">
    <location>
        <begin position="41"/>
        <end position="320"/>
    </location>
</feature>
<feature type="signal peptide" evidence="2">
    <location>
        <begin position="1"/>
        <end position="40"/>
    </location>
</feature>
<keyword evidence="5" id="KW-1185">Reference proteome</keyword>
<feature type="compositionally biased region" description="Low complexity" evidence="1">
    <location>
        <begin position="150"/>
        <end position="161"/>
    </location>
</feature>
<dbReference type="SUPFAM" id="SSF47090">
    <property type="entry name" value="PGBD-like"/>
    <property type="match status" value="1"/>
</dbReference>
<keyword evidence="2" id="KW-0732">Signal</keyword>
<evidence type="ECO:0000313" key="5">
    <source>
        <dbReference type="Proteomes" id="UP001217044"/>
    </source>
</evidence>
<dbReference type="Pfam" id="PF01471">
    <property type="entry name" value="PG_binding_1"/>
    <property type="match status" value="1"/>
</dbReference>
<dbReference type="Gene3D" id="1.10.101.10">
    <property type="entry name" value="PGBD-like superfamily/PGBD"/>
    <property type="match status" value="1"/>
</dbReference>
<proteinExistence type="predicted"/>
<reference evidence="4 5" key="1">
    <citation type="submission" date="2022-12" db="EMBL/GenBank/DDBJ databases">
        <title>Genome Sequence of Deinococcus aquaticus Type Strain PB314.</title>
        <authorList>
            <person name="Albert C."/>
            <person name="Hill J."/>
            <person name="Boren L."/>
            <person name="Scholz-Ng S."/>
            <person name="Fatema N."/>
            <person name="Grosso R."/>
            <person name="Soboslay E."/>
            <person name="Tuohy J."/>
        </authorList>
    </citation>
    <scope>NUCLEOTIDE SEQUENCE [LARGE SCALE GENOMIC DNA]</scope>
    <source>
        <strain evidence="4 5">PB-314</strain>
    </source>
</reference>
<evidence type="ECO:0000313" key="4">
    <source>
        <dbReference type="EMBL" id="WDA59437.1"/>
    </source>
</evidence>
<gene>
    <name evidence="4" type="ORF">M8445_04285</name>
</gene>
<dbReference type="InterPro" id="IPR036365">
    <property type="entry name" value="PGBD-like_sf"/>
</dbReference>
<evidence type="ECO:0000256" key="1">
    <source>
        <dbReference type="SAM" id="MobiDB-lite"/>
    </source>
</evidence>
<feature type="domain" description="Peptidoglycan binding-like" evidence="3">
    <location>
        <begin position="251"/>
        <end position="309"/>
    </location>
</feature>
<sequence>MNRRATPTTRSLPLPAPRRLALRAVALTLALTLLAAHAQARTPDLSAAATRTAAALNGVLRNCPASFDPIGTPGKQCVGAPGTTEQVRQTLTAALKADLYGVWRSRDDQRSVFNWLDTPGGFVYLRLQPDPDGRAQTLIYLDLPPDGDPTPDSSAPASAPATPLPAPTLPAGTVQMGGVTLTPLDPPGTAQAARPAPTPPTPRVTLPAAEQATPAATASPTVSTPASGRSARSLAPVPFSRPLAVQTTRLNGPDVLAVQNRLIRLMRPARPGQGDGWFGPVTAEAVRAFQQASALPVTGRVDRATWDRLFAPDARTFNAP</sequence>
<accession>A0ABY7V6B3</accession>
<dbReference type="EMBL" id="CP115165">
    <property type="protein sequence ID" value="WDA59437.1"/>
    <property type="molecule type" value="Genomic_DNA"/>
</dbReference>
<dbReference type="Proteomes" id="UP001217044">
    <property type="component" value="Chromosome"/>
</dbReference>
<evidence type="ECO:0000259" key="3">
    <source>
        <dbReference type="Pfam" id="PF01471"/>
    </source>
</evidence>
<evidence type="ECO:0000256" key="2">
    <source>
        <dbReference type="SAM" id="SignalP"/>
    </source>
</evidence>
<dbReference type="InterPro" id="IPR036366">
    <property type="entry name" value="PGBDSf"/>
</dbReference>
<feature type="region of interest" description="Disordered" evidence="1">
    <location>
        <begin position="141"/>
        <end position="234"/>
    </location>
</feature>
<dbReference type="InterPro" id="IPR002477">
    <property type="entry name" value="Peptidoglycan-bd-like"/>
</dbReference>
<protein>
    <submittedName>
        <fullName evidence="4">Peptidoglycan-binding domain-containing protein</fullName>
    </submittedName>
</protein>
<name>A0ABY7V6B3_9DEIO</name>
<organism evidence="4 5">
    <name type="scientific">Deinococcus aquaticus</name>
    <dbReference type="NCBI Taxonomy" id="328692"/>
    <lineage>
        <taxon>Bacteria</taxon>
        <taxon>Thermotogati</taxon>
        <taxon>Deinococcota</taxon>
        <taxon>Deinococci</taxon>
        <taxon>Deinococcales</taxon>
        <taxon>Deinococcaceae</taxon>
        <taxon>Deinococcus</taxon>
    </lineage>
</organism>
<dbReference type="RefSeq" id="WP_273989937.1">
    <property type="nucleotide sequence ID" value="NZ_BAABQT010000014.1"/>
</dbReference>